<dbReference type="SUPFAM" id="SSF54637">
    <property type="entry name" value="Thioesterase/thiol ester dehydrase-isomerase"/>
    <property type="match status" value="1"/>
</dbReference>
<gene>
    <name evidence="1" type="ORF">C7402_10576</name>
</gene>
<accession>A0ABX5KRW9</accession>
<dbReference type="CDD" id="cd00586">
    <property type="entry name" value="4HBT"/>
    <property type="match status" value="1"/>
</dbReference>
<dbReference type="PANTHER" id="PTHR31793">
    <property type="entry name" value="4-HYDROXYBENZOYL-COA THIOESTERASE FAMILY MEMBER"/>
    <property type="match status" value="1"/>
</dbReference>
<proteinExistence type="predicted"/>
<evidence type="ECO:0000313" key="1">
    <source>
        <dbReference type="EMBL" id="PVX84237.1"/>
    </source>
</evidence>
<protein>
    <submittedName>
        <fullName evidence="1">(3S)-malyl-CoA thioesterase</fullName>
    </submittedName>
</protein>
<organism evidence="1 2">
    <name type="scientific">Paraburkholderia unamae</name>
    <dbReference type="NCBI Taxonomy" id="219649"/>
    <lineage>
        <taxon>Bacteria</taxon>
        <taxon>Pseudomonadati</taxon>
        <taxon>Pseudomonadota</taxon>
        <taxon>Betaproteobacteria</taxon>
        <taxon>Burkholderiales</taxon>
        <taxon>Burkholderiaceae</taxon>
        <taxon>Paraburkholderia</taxon>
    </lineage>
</organism>
<dbReference type="Pfam" id="PF13279">
    <property type="entry name" value="4HBT_2"/>
    <property type="match status" value="1"/>
</dbReference>
<dbReference type="Gene3D" id="3.10.129.10">
    <property type="entry name" value="Hotdog Thioesterase"/>
    <property type="match status" value="1"/>
</dbReference>
<dbReference type="Proteomes" id="UP000245712">
    <property type="component" value="Unassembled WGS sequence"/>
</dbReference>
<reference evidence="1 2" key="1">
    <citation type="submission" date="2018-05" db="EMBL/GenBank/DDBJ databases">
        <title>Genomic Encyclopedia of Type Strains, Phase IV (KMG-V): Genome sequencing to study the core and pangenomes of soil and plant-associated prokaryotes.</title>
        <authorList>
            <person name="Whitman W."/>
        </authorList>
    </citation>
    <scope>NUCLEOTIDE SEQUENCE [LARGE SCALE GENOMIC DNA]</scope>
    <source>
        <strain evidence="1 2">SCZa-39</strain>
    </source>
</reference>
<dbReference type="EMBL" id="QEOB01000005">
    <property type="protein sequence ID" value="PVX84237.1"/>
    <property type="molecule type" value="Genomic_DNA"/>
</dbReference>
<dbReference type="InterPro" id="IPR050563">
    <property type="entry name" value="4-hydroxybenzoyl-CoA_TE"/>
</dbReference>
<comment type="caution">
    <text evidence="1">The sequence shown here is derived from an EMBL/GenBank/DDBJ whole genome shotgun (WGS) entry which is preliminary data.</text>
</comment>
<evidence type="ECO:0000313" key="2">
    <source>
        <dbReference type="Proteomes" id="UP000245712"/>
    </source>
</evidence>
<dbReference type="RefSeq" id="WP_116610827.1">
    <property type="nucleotide sequence ID" value="NZ_QEOB01000005.1"/>
</dbReference>
<name>A0ABX5KRW9_9BURK</name>
<keyword evidence="2" id="KW-1185">Reference proteome</keyword>
<dbReference type="PANTHER" id="PTHR31793:SF2">
    <property type="entry name" value="BLR1345 PROTEIN"/>
    <property type="match status" value="1"/>
</dbReference>
<sequence length="174" mass="19200">MTNGTARVIYRDTVRAEWVDYNGHLRDAFYMLIYSYATDALLDAIGLDAAQREARGRSMYTLEAHLNYLREIKEGARVRVDVHVLEYDAKRVRVYLEMFADEFGFEPGHEAAHPGAPPVSASEQVLLHVDRSGPRAAAFDADVLARVAALCAASAGFEPPHAARAITLAPRAGR</sequence>
<dbReference type="InterPro" id="IPR029069">
    <property type="entry name" value="HotDog_dom_sf"/>
</dbReference>